<evidence type="ECO:0000313" key="3">
    <source>
        <dbReference type="Proteomes" id="UP000276133"/>
    </source>
</evidence>
<proteinExistence type="predicted"/>
<keyword evidence="1" id="KW-1133">Transmembrane helix</keyword>
<dbReference type="EMBL" id="REGN01000588">
    <property type="protein sequence ID" value="RNA40809.1"/>
    <property type="molecule type" value="Genomic_DNA"/>
</dbReference>
<protein>
    <recommendedName>
        <fullName evidence="4">Glycine zipper domain-containing protein</fullName>
    </recommendedName>
</protein>
<reference evidence="2 3" key="1">
    <citation type="journal article" date="2018" name="Sci. Rep.">
        <title>Genomic signatures of local adaptation to the degree of environmental predictability in rotifers.</title>
        <authorList>
            <person name="Franch-Gras L."/>
            <person name="Hahn C."/>
            <person name="Garcia-Roger E.M."/>
            <person name="Carmona M.J."/>
            <person name="Serra M."/>
            <person name="Gomez A."/>
        </authorList>
    </citation>
    <scope>NUCLEOTIDE SEQUENCE [LARGE SCALE GENOMIC DNA]</scope>
    <source>
        <strain evidence="2">HYR1</strain>
    </source>
</reference>
<name>A0A3M7SYS6_BRAPC</name>
<evidence type="ECO:0000313" key="2">
    <source>
        <dbReference type="EMBL" id="RNA40809.1"/>
    </source>
</evidence>
<feature type="transmembrane region" description="Helical" evidence="1">
    <location>
        <begin position="7"/>
        <end position="25"/>
    </location>
</feature>
<evidence type="ECO:0008006" key="4">
    <source>
        <dbReference type="Google" id="ProtNLM"/>
    </source>
</evidence>
<dbReference type="AlphaFoldDB" id="A0A3M7SYS6"/>
<keyword evidence="1" id="KW-0812">Transmembrane</keyword>
<keyword evidence="1" id="KW-0472">Membrane</keyword>
<gene>
    <name evidence="2" type="ORF">BpHYR1_022801</name>
</gene>
<keyword evidence="3" id="KW-1185">Reference proteome</keyword>
<organism evidence="2 3">
    <name type="scientific">Brachionus plicatilis</name>
    <name type="common">Marine rotifer</name>
    <name type="synonym">Brachionus muelleri</name>
    <dbReference type="NCBI Taxonomy" id="10195"/>
    <lineage>
        <taxon>Eukaryota</taxon>
        <taxon>Metazoa</taxon>
        <taxon>Spiralia</taxon>
        <taxon>Gnathifera</taxon>
        <taxon>Rotifera</taxon>
        <taxon>Eurotatoria</taxon>
        <taxon>Monogononta</taxon>
        <taxon>Pseudotrocha</taxon>
        <taxon>Ploima</taxon>
        <taxon>Brachionidae</taxon>
        <taxon>Brachionus</taxon>
    </lineage>
</organism>
<feature type="transmembrane region" description="Helical" evidence="1">
    <location>
        <begin position="78"/>
        <end position="96"/>
    </location>
</feature>
<comment type="caution">
    <text evidence="2">The sequence shown here is derived from an EMBL/GenBank/DDBJ whole genome shotgun (WGS) entry which is preliminary data.</text>
</comment>
<accession>A0A3M7SYS6</accession>
<dbReference type="Proteomes" id="UP000276133">
    <property type="component" value="Unassembled WGS sequence"/>
</dbReference>
<sequence>MSRHKGFSGASNYFYFFFFVIPVRLGNNSGVEDKLDALTSVKFESNKKTAVAIGVLEGSISGAALGALSGNTLVPGPGLFFGLAVGAAIGMSAGALRTKKLYEQQFIKNEK</sequence>
<evidence type="ECO:0000256" key="1">
    <source>
        <dbReference type="SAM" id="Phobius"/>
    </source>
</evidence>